<evidence type="ECO:0000256" key="2">
    <source>
        <dbReference type="SAM" id="SignalP"/>
    </source>
</evidence>
<dbReference type="Pfam" id="PF25975">
    <property type="entry name" value="CzcB_C"/>
    <property type="match status" value="1"/>
</dbReference>
<proteinExistence type="predicted"/>
<name>A0A7Y7U611_9BACT</name>
<dbReference type="Gene3D" id="2.40.420.20">
    <property type="match status" value="1"/>
</dbReference>
<evidence type="ECO:0000313" key="4">
    <source>
        <dbReference type="EMBL" id="NVO31872.1"/>
    </source>
</evidence>
<dbReference type="InterPro" id="IPR058649">
    <property type="entry name" value="CzcB_C"/>
</dbReference>
<accession>A0A7Y7U611</accession>
<keyword evidence="5" id="KW-1185">Reference proteome</keyword>
<dbReference type="RefSeq" id="WP_176908765.1">
    <property type="nucleotide sequence ID" value="NZ_JABKAU010000019.1"/>
</dbReference>
<sequence>MNSLRIPLVLAALLAGPSLPTLAQVYTPPDADEHPHPHPHPAPLRGPEVTPNPAAQLPLATISHTLYTSKSELYAESKPLIAGRPIRFTAHLTTLGASFRPYLAGQVTARLQVGGQTLTASVAKPEAPGIFRLQLPPAPAGTGMLVIDIVTPEFTDQFTIPGVVVYTDEAAARQLPRDERPGDISYIKEKSWLLPDFATQPLGRGTVTKGATNLTNVLVLPLTAFVNIGGRPHVYVQRTGERFELRPVQTGPGDGRQVQLLSGVQEGERVIIGGAREILGATVPAEHGHSH</sequence>
<protein>
    <recommendedName>
        <fullName evidence="3">CzcB-like C-terminal circularly permuted SH3-like domain-containing protein</fullName>
    </recommendedName>
</protein>
<dbReference type="EMBL" id="JABKAU010000019">
    <property type="protein sequence ID" value="NVO31872.1"/>
    <property type="molecule type" value="Genomic_DNA"/>
</dbReference>
<feature type="domain" description="CzcB-like C-terminal circularly permuted SH3-like" evidence="3">
    <location>
        <begin position="220"/>
        <end position="274"/>
    </location>
</feature>
<feature type="chain" id="PRO_5030963625" description="CzcB-like C-terminal circularly permuted SH3-like domain-containing protein" evidence="2">
    <location>
        <begin position="24"/>
        <end position="291"/>
    </location>
</feature>
<evidence type="ECO:0000256" key="1">
    <source>
        <dbReference type="SAM" id="MobiDB-lite"/>
    </source>
</evidence>
<organism evidence="4 5">
    <name type="scientific">Hymenobacter lapidiphilus</name>
    <dbReference type="NCBI Taxonomy" id="2608003"/>
    <lineage>
        <taxon>Bacteria</taxon>
        <taxon>Pseudomonadati</taxon>
        <taxon>Bacteroidota</taxon>
        <taxon>Cytophagia</taxon>
        <taxon>Cytophagales</taxon>
        <taxon>Hymenobacteraceae</taxon>
        <taxon>Hymenobacter</taxon>
    </lineage>
</organism>
<evidence type="ECO:0000259" key="3">
    <source>
        <dbReference type="Pfam" id="PF25975"/>
    </source>
</evidence>
<gene>
    <name evidence="4" type="ORF">HW554_11670</name>
</gene>
<feature type="region of interest" description="Disordered" evidence="1">
    <location>
        <begin position="24"/>
        <end position="54"/>
    </location>
</feature>
<keyword evidence="2" id="KW-0732">Signal</keyword>
<dbReference type="Proteomes" id="UP000565521">
    <property type="component" value="Unassembled WGS sequence"/>
</dbReference>
<evidence type="ECO:0000313" key="5">
    <source>
        <dbReference type="Proteomes" id="UP000565521"/>
    </source>
</evidence>
<reference evidence="4 5" key="1">
    <citation type="submission" date="2020-05" db="EMBL/GenBank/DDBJ databases">
        <title>Hymenobacter terrestris sp. nov. and Hymenobacter lapidiphilus sp. nov., isolated from regoliths in Antarctica.</title>
        <authorList>
            <person name="Sedlacek I."/>
            <person name="Pantucek R."/>
            <person name="Zeman M."/>
            <person name="Holochova P."/>
            <person name="Kralova S."/>
            <person name="Stankova E."/>
            <person name="Sedo O."/>
            <person name="Micenkova L."/>
            <person name="Svec P."/>
            <person name="Gupta V."/>
            <person name="Sood U."/>
            <person name="Korpole U.S."/>
            <person name="Lal R."/>
        </authorList>
    </citation>
    <scope>NUCLEOTIDE SEQUENCE [LARGE SCALE GENOMIC DNA]</scope>
    <source>
        <strain evidence="4 5">P5342</strain>
    </source>
</reference>
<comment type="caution">
    <text evidence="4">The sequence shown here is derived from an EMBL/GenBank/DDBJ whole genome shotgun (WGS) entry which is preliminary data.</text>
</comment>
<feature type="signal peptide" evidence="2">
    <location>
        <begin position="1"/>
        <end position="23"/>
    </location>
</feature>
<dbReference type="AlphaFoldDB" id="A0A7Y7U611"/>